<dbReference type="EMBL" id="JAUUDS010000001">
    <property type="protein sequence ID" value="MDP1026365.1"/>
    <property type="molecule type" value="Genomic_DNA"/>
</dbReference>
<dbReference type="GO" id="GO:0004519">
    <property type="term" value="F:endonuclease activity"/>
    <property type="evidence" value="ECO:0007669"/>
    <property type="project" value="UniProtKB-KW"/>
</dbReference>
<evidence type="ECO:0000259" key="1">
    <source>
        <dbReference type="Pfam" id="PF13392"/>
    </source>
</evidence>
<reference evidence="2 3" key="1">
    <citation type="submission" date="2023-07" db="EMBL/GenBank/DDBJ databases">
        <authorList>
            <person name="Kim M.K."/>
        </authorList>
    </citation>
    <scope>NUCLEOTIDE SEQUENCE [LARGE SCALE GENOMIC DNA]</scope>
    <source>
        <strain evidence="2 3">KR1UV-12</strain>
    </source>
</reference>
<sequence length="206" mass="23292">MAWLEAHRDMVIGDYHRAFVTAFHRTDIAAKHLHSLRNRRGWLTGRTGRFEKGQVPANKGTRCKPGKGGLHPNAQRTQFRKGGRTGKAALNYKPIGTERVSKDGYRERKVHDGLPMRSRWQLVQRLEWEAVNGPVPAGYALKCLDGDRLNTNPGNWEALPRGVLARLNGGRFRRTLPYDEASPEVKPTVMAVAKLKHRTAERQRSA</sequence>
<feature type="domain" description="HNH nuclease" evidence="1">
    <location>
        <begin position="122"/>
        <end position="161"/>
    </location>
</feature>
<keyword evidence="2" id="KW-0540">Nuclease</keyword>
<protein>
    <submittedName>
        <fullName evidence="2">HNH endonuclease</fullName>
    </submittedName>
</protein>
<gene>
    <name evidence="2" type="ORF">Q5H91_04005</name>
</gene>
<keyword evidence="2" id="KW-0255">Endonuclease</keyword>
<name>A0ABT9EHC2_9SPHN</name>
<dbReference type="Pfam" id="PF13392">
    <property type="entry name" value="HNH_3"/>
    <property type="match status" value="1"/>
</dbReference>
<dbReference type="RefSeq" id="WP_305171921.1">
    <property type="nucleotide sequence ID" value="NZ_JAUUDS010000001.1"/>
</dbReference>
<evidence type="ECO:0000313" key="2">
    <source>
        <dbReference type="EMBL" id="MDP1026365.1"/>
    </source>
</evidence>
<organism evidence="2 3">
    <name type="scientific">Sphingomonas aurea</name>
    <dbReference type="NCBI Taxonomy" id="3063994"/>
    <lineage>
        <taxon>Bacteria</taxon>
        <taxon>Pseudomonadati</taxon>
        <taxon>Pseudomonadota</taxon>
        <taxon>Alphaproteobacteria</taxon>
        <taxon>Sphingomonadales</taxon>
        <taxon>Sphingomonadaceae</taxon>
        <taxon>Sphingomonas</taxon>
    </lineage>
</organism>
<accession>A0ABT9EHC2</accession>
<evidence type="ECO:0000313" key="3">
    <source>
        <dbReference type="Proteomes" id="UP001230685"/>
    </source>
</evidence>
<dbReference type="InterPro" id="IPR003615">
    <property type="entry name" value="HNH_nuc"/>
</dbReference>
<keyword evidence="3" id="KW-1185">Reference proteome</keyword>
<proteinExistence type="predicted"/>
<keyword evidence="2" id="KW-0378">Hydrolase</keyword>
<comment type="caution">
    <text evidence="2">The sequence shown here is derived from an EMBL/GenBank/DDBJ whole genome shotgun (WGS) entry which is preliminary data.</text>
</comment>
<dbReference type="Proteomes" id="UP001230685">
    <property type="component" value="Unassembled WGS sequence"/>
</dbReference>